<sequence length="232" mass="26090">MDNDACDVDFQRVVLETMAWCSARARVADPARNLRSDDLKPRADLAFWYTGPLTDVRSGDWAELRNSPAWQVLRVFEQAATVAQRRQAVEHVALRRRQKLSALGWTPEVTLDHLPPGQFLLCDDPSTSLNESACWVSSAGFFDEGWDLPPWDTWIHYAPALDPILGQRAEWLSQVQGIEGGREQLLVWVPEILVEVVATGIAVSSTERFIWATEAPLDQPFVWALLDAGPLR</sequence>
<proteinExistence type="predicted"/>
<accession>A0AAU7U6J2</accession>
<organism evidence="1">
    <name type="scientific">Deinococcus sonorensis KR-87</name>
    <dbReference type="NCBI Taxonomy" id="694439"/>
    <lineage>
        <taxon>Bacteria</taxon>
        <taxon>Thermotogati</taxon>
        <taxon>Deinococcota</taxon>
        <taxon>Deinococci</taxon>
        <taxon>Deinococcales</taxon>
        <taxon>Deinococcaceae</taxon>
        <taxon>Deinococcus</taxon>
    </lineage>
</organism>
<keyword evidence="1" id="KW-0614">Plasmid</keyword>
<dbReference type="AlphaFoldDB" id="A0AAU7U6J2"/>
<geneLocation type="plasmid" evidence="1">
    <name>pDson03</name>
</geneLocation>
<dbReference type="RefSeq" id="WP_350242077.1">
    <property type="nucleotide sequence ID" value="NZ_CP158298.1"/>
</dbReference>
<name>A0AAU7U6J2_9DEIO</name>
<gene>
    <name evidence="1" type="ORF">ABOD76_05135</name>
</gene>
<protein>
    <submittedName>
        <fullName evidence="1">Uncharacterized protein</fullName>
    </submittedName>
</protein>
<dbReference type="EMBL" id="CP158298">
    <property type="protein sequence ID" value="XBV84074.1"/>
    <property type="molecule type" value="Genomic_DNA"/>
</dbReference>
<evidence type="ECO:0000313" key="1">
    <source>
        <dbReference type="EMBL" id="XBV84074.1"/>
    </source>
</evidence>
<dbReference type="KEGG" id="dsc:ABOD76_05135"/>
<reference evidence="1" key="1">
    <citation type="submission" date="2024-06" db="EMBL/GenBank/DDBJ databases">
        <title>Draft Genome Sequence of Deinococcus sonorensis Type Strain KR-87, a Biofilm Producing Representative of the Genus Deinococcus.</title>
        <authorList>
            <person name="Boren L.S."/>
            <person name="Grosso R.A."/>
            <person name="Hugenberg-Cox A.N."/>
            <person name="Hill J.T.E."/>
            <person name="Albert C.M."/>
            <person name="Tuohy J.M."/>
        </authorList>
    </citation>
    <scope>NUCLEOTIDE SEQUENCE</scope>
    <source>
        <strain evidence="1">KR-87</strain>
        <plasmid evidence="1">pDson03</plasmid>
    </source>
</reference>